<dbReference type="SUPFAM" id="SSF103473">
    <property type="entry name" value="MFS general substrate transporter"/>
    <property type="match status" value="1"/>
</dbReference>
<feature type="transmembrane region" description="Helical" evidence="9">
    <location>
        <begin position="66"/>
        <end position="86"/>
    </location>
</feature>
<keyword evidence="5 9" id="KW-0812">Transmembrane</keyword>
<keyword evidence="6 9" id="KW-1133">Transmembrane helix</keyword>
<name>S4XGM8_9CORY</name>
<evidence type="ECO:0000256" key="3">
    <source>
        <dbReference type="ARBA" id="ARBA00022448"/>
    </source>
</evidence>
<evidence type="ECO:0000259" key="10">
    <source>
        <dbReference type="PROSITE" id="PS50850"/>
    </source>
</evidence>
<dbReference type="PROSITE" id="PS50850">
    <property type="entry name" value="MFS"/>
    <property type="match status" value="1"/>
</dbReference>
<dbReference type="RefSeq" id="WP_020442088.1">
    <property type="nucleotide sequence ID" value="NC_021663.1"/>
</dbReference>
<evidence type="ECO:0000313" key="11">
    <source>
        <dbReference type="EMBL" id="AGP31739.1"/>
    </source>
</evidence>
<evidence type="ECO:0000256" key="4">
    <source>
        <dbReference type="ARBA" id="ARBA00022475"/>
    </source>
</evidence>
<dbReference type="PANTHER" id="PTHR23502">
    <property type="entry name" value="MAJOR FACILITATOR SUPERFAMILY"/>
    <property type="match status" value="1"/>
</dbReference>
<evidence type="ECO:0000313" key="12">
    <source>
        <dbReference type="Proteomes" id="UP000014809"/>
    </source>
</evidence>
<feature type="region of interest" description="Disordered" evidence="8">
    <location>
        <begin position="216"/>
        <end position="238"/>
    </location>
</feature>
<keyword evidence="12" id="KW-1185">Reference proteome</keyword>
<feature type="region of interest" description="Disordered" evidence="8">
    <location>
        <begin position="1"/>
        <end position="21"/>
    </location>
</feature>
<dbReference type="eggNOG" id="COG2814">
    <property type="taxonomic scope" value="Bacteria"/>
</dbReference>
<feature type="transmembrane region" description="Helical" evidence="9">
    <location>
        <begin position="186"/>
        <end position="205"/>
    </location>
</feature>
<feature type="transmembrane region" description="Helical" evidence="9">
    <location>
        <begin position="345"/>
        <end position="364"/>
    </location>
</feature>
<comment type="subcellular location">
    <subcellularLocation>
        <location evidence="1">Cell membrane</location>
        <topology evidence="1">Multi-pass membrane protein</topology>
    </subcellularLocation>
</comment>
<evidence type="ECO:0000256" key="9">
    <source>
        <dbReference type="SAM" id="Phobius"/>
    </source>
</evidence>
<feature type="compositionally biased region" description="Basic and acidic residues" evidence="8">
    <location>
        <begin position="217"/>
        <end position="231"/>
    </location>
</feature>
<evidence type="ECO:0000256" key="7">
    <source>
        <dbReference type="ARBA" id="ARBA00023136"/>
    </source>
</evidence>
<dbReference type="AlphaFoldDB" id="S4XGM8"/>
<reference evidence="11 12" key="1">
    <citation type="submission" date="2012-06" db="EMBL/GenBank/DDBJ databases">
        <title>Complete genome sequence of Corynebacterium terpenotabidum Y-11 (=DSM 44721).</title>
        <authorList>
            <person name="Ruckert C."/>
            <person name="Albersmeier A."/>
            <person name="Al-Dilaimi A."/>
            <person name="Szczepanowski R."/>
            <person name="Kalinowski J."/>
        </authorList>
    </citation>
    <scope>NUCLEOTIDE SEQUENCE [LARGE SCALE GENOMIC DNA]</scope>
    <source>
        <strain evidence="11 12">Y-11</strain>
    </source>
</reference>
<dbReference type="Gene3D" id="1.20.1720.10">
    <property type="entry name" value="Multidrug resistance protein D"/>
    <property type="match status" value="1"/>
</dbReference>
<feature type="transmembrane region" description="Helical" evidence="9">
    <location>
        <begin position="285"/>
        <end position="306"/>
    </location>
</feature>
<dbReference type="GO" id="GO:0042910">
    <property type="term" value="F:xenobiotic transmembrane transporter activity"/>
    <property type="evidence" value="ECO:0007669"/>
    <property type="project" value="InterPro"/>
</dbReference>
<evidence type="ECO:0000256" key="8">
    <source>
        <dbReference type="SAM" id="MobiDB-lite"/>
    </source>
</evidence>
<protein>
    <recommendedName>
        <fullName evidence="10">Major facilitator superfamily (MFS) profile domain-containing protein</fullName>
    </recommendedName>
</protein>
<feature type="transmembrane region" description="Helical" evidence="9">
    <location>
        <begin position="27"/>
        <end position="46"/>
    </location>
</feature>
<dbReference type="STRING" id="1200352.A606_10500"/>
<feature type="transmembrane region" description="Helical" evidence="9">
    <location>
        <begin position="318"/>
        <end position="339"/>
    </location>
</feature>
<evidence type="ECO:0000256" key="2">
    <source>
        <dbReference type="ARBA" id="ARBA00006236"/>
    </source>
</evidence>
<dbReference type="InterPro" id="IPR036259">
    <property type="entry name" value="MFS_trans_sf"/>
</dbReference>
<dbReference type="PANTHER" id="PTHR23502:SF132">
    <property type="entry name" value="POLYAMINE TRANSPORTER 2-RELATED"/>
    <property type="match status" value="1"/>
</dbReference>
<dbReference type="PATRIC" id="fig|1200352.3.peg.2141"/>
<feature type="domain" description="Major facilitator superfamily (MFS) profile" evidence="10">
    <location>
        <begin position="31"/>
        <end position="428"/>
    </location>
</feature>
<dbReference type="NCBIfam" id="TIGR00710">
    <property type="entry name" value="efflux_Bcr_CflA"/>
    <property type="match status" value="1"/>
</dbReference>
<dbReference type="Pfam" id="PF07690">
    <property type="entry name" value="MFS_1"/>
    <property type="match status" value="1"/>
</dbReference>
<feature type="transmembrane region" description="Helical" evidence="9">
    <location>
        <begin position="246"/>
        <end position="265"/>
    </location>
</feature>
<evidence type="ECO:0000256" key="5">
    <source>
        <dbReference type="ARBA" id="ARBA00022692"/>
    </source>
</evidence>
<organism evidence="11 12">
    <name type="scientific">Corynebacterium terpenotabidum Y-11</name>
    <dbReference type="NCBI Taxonomy" id="1200352"/>
    <lineage>
        <taxon>Bacteria</taxon>
        <taxon>Bacillati</taxon>
        <taxon>Actinomycetota</taxon>
        <taxon>Actinomycetes</taxon>
        <taxon>Mycobacteriales</taxon>
        <taxon>Corynebacteriaceae</taxon>
        <taxon>Corynebacterium</taxon>
    </lineage>
</organism>
<dbReference type="Proteomes" id="UP000014809">
    <property type="component" value="Chromosome"/>
</dbReference>
<feature type="transmembrane region" description="Helical" evidence="9">
    <location>
        <begin position="98"/>
        <end position="120"/>
    </location>
</feature>
<keyword evidence="4" id="KW-1003">Cell membrane</keyword>
<dbReference type="EMBL" id="CP003696">
    <property type="protein sequence ID" value="AGP31739.1"/>
    <property type="molecule type" value="Genomic_DNA"/>
</dbReference>
<accession>S4XGM8</accession>
<dbReference type="InterPro" id="IPR004812">
    <property type="entry name" value="Efflux_drug-R_Bcr/CmlA"/>
</dbReference>
<dbReference type="InterPro" id="IPR020846">
    <property type="entry name" value="MFS_dom"/>
</dbReference>
<dbReference type="KEGG" id="cter:A606_10500"/>
<feature type="transmembrane region" description="Helical" evidence="9">
    <location>
        <begin position="401"/>
        <end position="421"/>
    </location>
</feature>
<feature type="transmembrane region" description="Helical" evidence="9">
    <location>
        <begin position="126"/>
        <end position="143"/>
    </location>
</feature>
<dbReference type="HOGENOM" id="CLU_001265_47_0_11"/>
<dbReference type="OrthoDB" id="9814303at2"/>
<keyword evidence="7 9" id="KW-0472">Membrane</keyword>
<dbReference type="GO" id="GO:1990961">
    <property type="term" value="P:xenobiotic detoxification by transmembrane export across the plasma membrane"/>
    <property type="evidence" value="ECO:0007669"/>
    <property type="project" value="InterPro"/>
</dbReference>
<gene>
    <name evidence="11" type="ORF">A606_10500</name>
</gene>
<dbReference type="CDD" id="cd17320">
    <property type="entry name" value="MFS_MdfA_MDR_like"/>
    <property type="match status" value="1"/>
</dbReference>
<dbReference type="GO" id="GO:0005886">
    <property type="term" value="C:plasma membrane"/>
    <property type="evidence" value="ECO:0007669"/>
    <property type="project" value="UniProtKB-SubCell"/>
</dbReference>
<proteinExistence type="inferred from homology"/>
<sequence>MTSASPTPPAQNATTTGAETARTQETLSPALLLTLGLLSAVAPFATDLYLSAMPQIVDDLSTTTSGAQLSLTSFLFGAAVGQLFFGPLSDRIGRRRPLLIGTLIYLVASVGAALAPSIALLVAFRLLQGVSGAAGMVIGRAVVTDRYRGTQAAQAMSLMMLVGGVAPVIAPFVGSTLADPIGWRGLLWIVAGLGLIALVCILAVIPETHPRFTGTRLADRDTGTTADDRASASDSDSDSAGLRRRVFLAPVLAFAFGFATMMAYISASPFLYQKYMGMGTVQYGLAFAVNALALMAVSIVASKLALRFRILTLTRIGLGLNLAGTILFGLLVLVDAPALSLTIPLLIIVGALGLVLGNATSLALSAVPTVSGSGSAVLGFLQFGLAGLVSPLVSINGENDPAPLAVVMLAASVIASVAIALTPGKAYRL</sequence>
<feature type="transmembrane region" description="Helical" evidence="9">
    <location>
        <begin position="155"/>
        <end position="174"/>
    </location>
</feature>
<evidence type="ECO:0000256" key="1">
    <source>
        <dbReference type="ARBA" id="ARBA00004651"/>
    </source>
</evidence>
<dbReference type="InterPro" id="IPR011701">
    <property type="entry name" value="MFS"/>
</dbReference>
<evidence type="ECO:0000256" key="6">
    <source>
        <dbReference type="ARBA" id="ARBA00022989"/>
    </source>
</evidence>
<keyword evidence="3" id="KW-0813">Transport</keyword>
<comment type="similarity">
    <text evidence="2">Belongs to the major facilitator superfamily. Bcr/CmlA family.</text>
</comment>